<organism evidence="1 2">
    <name type="scientific">Geosmithia morbida</name>
    <dbReference type="NCBI Taxonomy" id="1094350"/>
    <lineage>
        <taxon>Eukaryota</taxon>
        <taxon>Fungi</taxon>
        <taxon>Dikarya</taxon>
        <taxon>Ascomycota</taxon>
        <taxon>Pezizomycotina</taxon>
        <taxon>Sordariomycetes</taxon>
        <taxon>Hypocreomycetidae</taxon>
        <taxon>Hypocreales</taxon>
        <taxon>Bionectriaceae</taxon>
        <taxon>Geosmithia</taxon>
    </lineage>
</organism>
<evidence type="ECO:0000313" key="1">
    <source>
        <dbReference type="EMBL" id="KAF4123319.1"/>
    </source>
</evidence>
<reference evidence="1" key="1">
    <citation type="submission" date="2020-03" db="EMBL/GenBank/DDBJ databases">
        <title>Site-based positive gene gene selection in Geosmithia morbida across the United States reveals a broad range of putative effectors and factors for local host and environmental adapation.</title>
        <authorList>
            <person name="Onufrak A."/>
            <person name="Murdoch R.W."/>
            <person name="Gazis R."/>
            <person name="Huff M."/>
            <person name="Staton M."/>
            <person name="Klingeman W."/>
            <person name="Hadziabdic D."/>
        </authorList>
    </citation>
    <scope>NUCLEOTIDE SEQUENCE</scope>
    <source>
        <strain evidence="1">1262</strain>
    </source>
</reference>
<dbReference type="Proteomes" id="UP000749293">
    <property type="component" value="Unassembled WGS sequence"/>
</dbReference>
<proteinExistence type="predicted"/>
<keyword evidence="2" id="KW-1185">Reference proteome</keyword>
<protein>
    <submittedName>
        <fullName evidence="1">RAS small monomeric GTPase</fullName>
    </submittedName>
</protein>
<gene>
    <name evidence="1" type="ORF">GMORB2_6020</name>
</gene>
<name>A0A9P5D6A6_9HYPO</name>
<dbReference type="EMBL" id="JAANYQ010000006">
    <property type="protein sequence ID" value="KAF4123319.1"/>
    <property type="molecule type" value="Genomic_DNA"/>
</dbReference>
<dbReference type="GeneID" id="55972245"/>
<sequence>MVPAPSRSERLRVLRALYRRQIIFNMWAMGRRALAWGDADNAALINSNDSAGESLGLLAPLQSWEMQQVDDVNQIVIHVCLSLCAAGLDQGQPIDEDLFDEMCVHTNVLVQFMWEHPALSEGLPMVVPISSDSGPDGLWNYYGLSRTYKLSYLAWPWWEQWIGRGPVDAQEDEGGQGEGNTRGRLDFTVDRVHLVPFAWADALGGRIVNCFGEVLCEGISEAAAESEYELRSRSSSIELWSAVGFSLWDRQRVETLKGLSQLGEFHTGWILRWHVVPR</sequence>
<evidence type="ECO:0000313" key="2">
    <source>
        <dbReference type="Proteomes" id="UP000749293"/>
    </source>
</evidence>
<dbReference type="AlphaFoldDB" id="A0A9P5D6A6"/>
<accession>A0A9P5D6A6</accession>
<dbReference type="RefSeq" id="XP_035321971.1">
    <property type="nucleotide sequence ID" value="XM_035467990.1"/>
</dbReference>
<dbReference type="OrthoDB" id="5304511at2759"/>
<comment type="caution">
    <text evidence="1">The sequence shown here is derived from an EMBL/GenBank/DDBJ whole genome shotgun (WGS) entry which is preliminary data.</text>
</comment>